<keyword evidence="6" id="KW-1185">Reference proteome</keyword>
<dbReference type="InterPro" id="IPR052986">
    <property type="entry name" value="VLIG_GTPase"/>
</dbReference>
<evidence type="ECO:0000313" key="6">
    <source>
        <dbReference type="Proteomes" id="UP000770717"/>
    </source>
</evidence>
<evidence type="ECO:0000313" key="5">
    <source>
        <dbReference type="EMBL" id="KAG9463810.1"/>
    </source>
</evidence>
<dbReference type="PANTHER" id="PTHR14819">
    <property type="entry name" value="GTP-BINDING"/>
    <property type="match status" value="1"/>
</dbReference>
<dbReference type="Pfam" id="PF25496">
    <property type="entry name" value="URGCP"/>
    <property type="match status" value="1"/>
</dbReference>
<feature type="domain" description="VLIG-type G" evidence="4">
    <location>
        <begin position="542"/>
        <end position="787"/>
    </location>
</feature>
<organism evidence="5 6">
    <name type="scientific">Eleutherodactylus coqui</name>
    <name type="common">Puerto Rican coqui</name>
    <dbReference type="NCBI Taxonomy" id="57060"/>
    <lineage>
        <taxon>Eukaryota</taxon>
        <taxon>Metazoa</taxon>
        <taxon>Chordata</taxon>
        <taxon>Craniata</taxon>
        <taxon>Vertebrata</taxon>
        <taxon>Euteleostomi</taxon>
        <taxon>Amphibia</taxon>
        <taxon>Batrachia</taxon>
        <taxon>Anura</taxon>
        <taxon>Neobatrachia</taxon>
        <taxon>Hyloidea</taxon>
        <taxon>Eleutherodactylidae</taxon>
        <taxon>Eleutherodactylinae</taxon>
        <taxon>Eleutherodactylus</taxon>
        <taxon>Eleutherodactylus</taxon>
    </lineage>
</organism>
<proteinExistence type="inferred from homology"/>
<reference evidence="5" key="1">
    <citation type="thesis" date="2020" institute="ProQuest LLC" country="789 East Eisenhower Parkway, Ann Arbor, MI, USA">
        <title>Comparative Genomics and Chromosome Evolution.</title>
        <authorList>
            <person name="Mudd A.B."/>
        </authorList>
    </citation>
    <scope>NUCLEOTIDE SEQUENCE</scope>
    <source>
        <strain evidence="5">HN-11 Male</strain>
        <tissue evidence="5">Kidney and liver</tissue>
    </source>
</reference>
<sequence>MVLDISARNTIEDDELHEESYLDSEEENSEERDIKSPGSLNSLDVLCGLLHRSDMILQQQIVSKMSMCQFAVPLLLPSPDRQGCTFMLWSMRDIVKSWRPHSLINSKSSKEDSIVNVPMPVFSFVRLGTCSISKSQYLNQVLNPSQQNHNFFVHGNMPGGNLPRKHSDGLVEICWYLPAGYKELDAFLDPVAVMNLRGNIESNQEQFRFLISVSSGLFIFIEDINENQRNLLSMIQHKTNMFFILNVRDGEVNPENLKTLFEVLPRPNILVKNKHVNDSQVVRKIQSAMKMIFGKTKETLNLDQIATKATEFNIQIDENSPECRKAKDKAKEITDKIGNVNHYKKETMKLQGDLWKQMSKTEKEMCRMRELGDRDAEEYKSELQAKIVQLQEQQRRHSLTSGMLKFRKVLLSYPLWENKLFLKWLKILLDTKGRHHLRELDTEYQLKSMSLSPEHDLQKCDGSLGVEHFLRELGQFYEAELSKIQDHSLSENRIKMARLPEIVSDLLLDGFPLELIDGDASNIPLQWITDILTALHKKMGGQCSMRVITVLGVQSTGKSTLLNTMFGLQFPVASGRCTRGAFMTLIKVKENFQEELNCDFILVIDTEGLKSLELVSLENSYEHDNELATVIVGLSDITIVNMPMENAEEMKDILQIVVHAFLRMKGICKKSSCLFVHQNMSDVSAPVKNRMARQKFLQQLSEMAKVAARMENRSGINHFSDVINCDIEKDSWYIPGLWYGIPPMASVNSGYSETVSELRQSILGSLQSMDGKPQNFREFAEWIKSLWNAVKHEKFVFSFRNHLVTEAYNQLCIHYADWEWTFQKNIHKWMLETETLIYNLPYEKLGADFRKKQQNDINQVLDHEERAMNLCLEKYFESDFQNAHLLEMFRGDFFRSVNYLRKQLELVLRDNCQKTVRIQKEKSQIQQAQYIDRMEEKIAEMIERRRESKYVGNHNAHKEFEAMWEETVSTLRLSKLERRHVDHEILQQLQRDIGCDANVITEQFQNLHKYKHGGFFLESKHFSNDKSLKDFTASLIDKCNKYVEEVTRKKEDFNEFYSQELLLLINKGLRRRDFQDLQITKRFEFDLKLHIFRSAVFKFQKMHEVFIQRNDPRTCLEMLKPQYYSIFKNMYEKRDKCQRKAEQFCELCLKPAITDHINKYLGKEMLEDILQTRGPAEFKSRTRLQLVILEKLLRTNSLDQYVEYINDYELFVKKWISSYIAENYQDQGPIQEMQLKTLNSLMVKVKRTLNHSTLISSRNLNEFLVQFCKILEKELVISKNDLKVVLFQGKLNVKEFIKDVKWHLQYLQEKVQQEMTLMSLDSILSQLTMKPQEELFRKLIGCGKQCPFCKAPCEAGGAEHKEHFASLHRPRGLGQRVDESSNTLDHSICTTNVISNKSFHNKETDWKPHPYKDYKTHYPDWAISPDMAANASDYWKFVLKEFNDSFAQIYRTNPAKIPEDWYKITRHQALSSLRMALQ</sequence>
<evidence type="ECO:0000256" key="3">
    <source>
        <dbReference type="SAM" id="MobiDB-lite"/>
    </source>
</evidence>
<protein>
    <recommendedName>
        <fullName evidence="4">VLIG-type G domain-containing protein</fullName>
    </recommendedName>
</protein>
<feature type="coiled-coil region" evidence="2">
    <location>
        <begin position="373"/>
        <end position="400"/>
    </location>
</feature>
<feature type="region of interest" description="Disordered" evidence="3">
    <location>
        <begin position="16"/>
        <end position="36"/>
    </location>
</feature>
<dbReference type="InterPro" id="IPR027417">
    <property type="entry name" value="P-loop_NTPase"/>
</dbReference>
<name>A0A8J6E5I1_ELECQ</name>
<evidence type="ECO:0000259" key="4">
    <source>
        <dbReference type="PROSITE" id="PS51717"/>
    </source>
</evidence>
<dbReference type="SUPFAM" id="SSF52540">
    <property type="entry name" value="P-loop containing nucleoside triphosphate hydrolases"/>
    <property type="match status" value="1"/>
</dbReference>
<comment type="similarity">
    <text evidence="1">Belongs to the TRAFAC class dynamin-like GTPase superfamily. Very large inducible GTPase (VLIG) family.</text>
</comment>
<dbReference type="OrthoDB" id="1597724at2759"/>
<dbReference type="Pfam" id="PF25974">
    <property type="entry name" value="URGCP_9th"/>
    <property type="match status" value="1"/>
</dbReference>
<dbReference type="Proteomes" id="UP000770717">
    <property type="component" value="Unassembled WGS sequence"/>
</dbReference>
<accession>A0A8J6E5I1</accession>
<keyword evidence="2" id="KW-0175">Coiled coil</keyword>
<feature type="compositionally biased region" description="Acidic residues" evidence="3">
    <location>
        <begin position="16"/>
        <end position="30"/>
    </location>
</feature>
<dbReference type="InterPro" id="IPR030383">
    <property type="entry name" value="G_VLIG_dom"/>
</dbReference>
<dbReference type="GO" id="GO:0005525">
    <property type="term" value="F:GTP binding"/>
    <property type="evidence" value="ECO:0007669"/>
    <property type="project" value="InterPro"/>
</dbReference>
<dbReference type="EMBL" id="WNTK01005846">
    <property type="protein sequence ID" value="KAG9463810.1"/>
    <property type="molecule type" value="Genomic_DNA"/>
</dbReference>
<dbReference type="PROSITE" id="PS51717">
    <property type="entry name" value="G_VLIG"/>
    <property type="match status" value="1"/>
</dbReference>
<gene>
    <name evidence="5" type="ORF">GDO78_021029</name>
</gene>
<dbReference type="Pfam" id="PF25683">
    <property type="entry name" value="URGCP_GTPase"/>
    <property type="match status" value="1"/>
</dbReference>
<comment type="caution">
    <text evidence="5">The sequence shown here is derived from an EMBL/GenBank/DDBJ whole genome shotgun (WGS) entry which is preliminary data.</text>
</comment>
<dbReference type="InterPro" id="IPR057365">
    <property type="entry name" value="URGCP"/>
</dbReference>
<dbReference type="PANTHER" id="PTHR14819:SF9">
    <property type="entry name" value="UP-REGULATOR OF CELL PROLIFERATION-LIKE"/>
    <property type="match status" value="1"/>
</dbReference>
<dbReference type="InterPro" id="IPR058641">
    <property type="entry name" value="GVIN1_dom"/>
</dbReference>
<dbReference type="Gene3D" id="3.40.50.300">
    <property type="entry name" value="P-loop containing nucleotide triphosphate hydrolases"/>
    <property type="match status" value="1"/>
</dbReference>
<evidence type="ECO:0000256" key="1">
    <source>
        <dbReference type="ARBA" id="ARBA00006828"/>
    </source>
</evidence>
<evidence type="ECO:0000256" key="2">
    <source>
        <dbReference type="SAM" id="Coils"/>
    </source>
</evidence>